<evidence type="ECO:0000313" key="2">
    <source>
        <dbReference type="Proteomes" id="UP000199532"/>
    </source>
</evidence>
<dbReference type="EMBL" id="FNXY01000004">
    <property type="protein sequence ID" value="SEI91004.1"/>
    <property type="molecule type" value="Genomic_DNA"/>
</dbReference>
<protein>
    <submittedName>
        <fullName evidence="1">Uncharacterized protein</fullName>
    </submittedName>
</protein>
<keyword evidence="2" id="KW-1185">Reference proteome</keyword>
<evidence type="ECO:0000313" key="1">
    <source>
        <dbReference type="EMBL" id="SEI91004.1"/>
    </source>
</evidence>
<proteinExistence type="predicted"/>
<dbReference type="OrthoDB" id="666740at2"/>
<dbReference type="PROSITE" id="PS51257">
    <property type="entry name" value="PROKAR_LIPOPROTEIN"/>
    <property type="match status" value="1"/>
</dbReference>
<organism evidence="1 2">
    <name type="scientific">Dyadobacter koreensis</name>
    <dbReference type="NCBI Taxonomy" id="408657"/>
    <lineage>
        <taxon>Bacteria</taxon>
        <taxon>Pseudomonadati</taxon>
        <taxon>Bacteroidota</taxon>
        <taxon>Cytophagia</taxon>
        <taxon>Cytophagales</taxon>
        <taxon>Spirosomataceae</taxon>
        <taxon>Dyadobacter</taxon>
    </lineage>
</organism>
<dbReference type="AlphaFoldDB" id="A0A1H6UJY7"/>
<gene>
    <name evidence="1" type="ORF">SAMN04487995_2508</name>
</gene>
<dbReference type="Proteomes" id="UP000199532">
    <property type="component" value="Unassembled WGS sequence"/>
</dbReference>
<accession>A0A1H6UJY7</accession>
<dbReference type="RefSeq" id="WP_090335525.1">
    <property type="nucleotide sequence ID" value="NZ_FNXY01000004.1"/>
</dbReference>
<name>A0A1H6UJY7_9BACT</name>
<reference evidence="1 2" key="1">
    <citation type="submission" date="2016-10" db="EMBL/GenBank/DDBJ databases">
        <authorList>
            <person name="de Groot N.N."/>
        </authorList>
    </citation>
    <scope>NUCLEOTIDE SEQUENCE [LARGE SCALE GENOMIC DNA]</scope>
    <source>
        <strain evidence="1 2">DSM 19938</strain>
    </source>
</reference>
<sequence length="133" mass="14449">MKALIHLLVFLVITLLAACSKPSYFGKTYSPTQNVDVYLDKSDVKKNYITMGTTNLAKGFSSMGAMQQKVIELGKANGADGVIMSLTEDVISTQQNGTAVVSKTKKQKVVATNSSSTMDIKEKKIVATFIKYE</sequence>